<dbReference type="Proteomes" id="UP000006038">
    <property type="component" value="Chromosome 1"/>
</dbReference>
<keyword evidence="3" id="KW-0234">DNA repair</keyword>
<dbReference type="OMA" id="CIRTVNI"/>
<feature type="compositionally biased region" description="Polar residues" evidence="4">
    <location>
        <begin position="816"/>
        <end position="827"/>
    </location>
</feature>
<evidence type="ECO:0000256" key="1">
    <source>
        <dbReference type="ARBA" id="ARBA00022737"/>
    </source>
</evidence>
<reference evidence="5" key="2">
    <citation type="submission" date="2013-04" db="UniProtKB">
        <authorList>
            <consortium name="EnsemblPlants"/>
        </authorList>
    </citation>
    <scope>IDENTIFICATION</scope>
</reference>
<name>J3KWN6_ORYBR</name>
<evidence type="ECO:0000256" key="3">
    <source>
        <dbReference type="ARBA" id="ARBA00023204"/>
    </source>
</evidence>
<dbReference type="STRING" id="4533.J3KWN6"/>
<dbReference type="InterPro" id="IPR015525">
    <property type="entry name" value="BRCA2"/>
</dbReference>
<accession>J3KWN6</accession>
<protein>
    <submittedName>
        <fullName evidence="5">Uncharacterized protein</fullName>
    </submittedName>
</protein>
<organism evidence="5">
    <name type="scientific">Oryza brachyantha</name>
    <name type="common">malo sina</name>
    <dbReference type="NCBI Taxonomy" id="4533"/>
    <lineage>
        <taxon>Eukaryota</taxon>
        <taxon>Viridiplantae</taxon>
        <taxon>Streptophyta</taxon>
        <taxon>Embryophyta</taxon>
        <taxon>Tracheophyta</taxon>
        <taxon>Spermatophyta</taxon>
        <taxon>Magnoliopsida</taxon>
        <taxon>Liliopsida</taxon>
        <taxon>Poales</taxon>
        <taxon>Poaceae</taxon>
        <taxon>BOP clade</taxon>
        <taxon>Oryzoideae</taxon>
        <taxon>Oryzeae</taxon>
        <taxon>Oryzinae</taxon>
        <taxon>Oryza</taxon>
    </lineage>
</organism>
<dbReference type="InterPro" id="IPR002093">
    <property type="entry name" value="BRCA2_repeat"/>
</dbReference>
<keyword evidence="1" id="KW-0677">Repeat</keyword>
<sequence>MRRRWQMWGKPDGSLVWIPASDGPPSEAVPGEAPLVPPDPQPDAAAMEDAPSGDEIIEGPGATDGCSVPSMADLFTQVLDKLVAADERAVAIERAGKGGVFCTGLGRSVAVSDTAIERAKLLVGEVAEETSNKRRQPFGNGSDLERELGERNVSFKGSVHKDILSPMFQTGSGKAVSLNKDLIQKAGAVLEGNVENSVVAVQPVQSMFHTELVMTDPISMSSIDKAMPVLEGQTTAKHGDVADVDDTGLFPLFQTGSGKAVSVSIASIQKAKAVLEQNDESAGNMDDLSRPDQSLIFQNGSRRPVLISEIANSVVKGGDAGNIVFRTGLGRPAAVSETSIQKARAVLDEDAKRRGYGLTGVCTTTYQTETPTSVLMSGGLTMTDRSVTPDGDVSIQGKNYGADGHMPLFQTGFGRSISVSKSSIKRASTLLEPRNITKELEDEANFDGSATPMFKTGSGRSITASENSRKKAHVVLEGDDPVKNVYNDTGEAIEPILHAGIQKFAPQSRSSSHKANALMEEGSSIKEVRGREPPMFRTGSGRSVLITDRSVQRARAVLEEEGNMKRENHKQLNNVDKYIPNFTSPLKTSCIRTVNISSVGVSRAATLLGLEDNTLSTQLLGHVGDKLGTKINVERENSEHRFDVASVRGVSGGCPMNLGPAENQVLMDPHQQSTFSKTTVSDSSEQAIKFSTAGGRSMAISSDALQRAKSLLGESDLEVLPNNFLGHSSASPCKEKLQNSTRLRKGETDLLKTIRGESKTEPAIFSLPAMPDRKHTDSLGRAIPDTTLANGNSVRFHAARGYHPINEIPKLPKPSSRCSFGTENASDTNDKARRFQMPPGPLVDITNYMGTHSVKTDSLPTEKRRIGGRNTISTFKRPRSSRRTISSHY</sequence>
<dbReference type="PANTHER" id="PTHR11289">
    <property type="entry name" value="BREAST CANCER TYPE 2 SUSCEPTIBILITY PROTEIN BRCA2"/>
    <property type="match status" value="1"/>
</dbReference>
<dbReference type="PROSITE" id="PS50138">
    <property type="entry name" value="BRCA2_REPEAT"/>
    <property type="match status" value="4"/>
</dbReference>
<dbReference type="PANTHER" id="PTHR11289:SF0">
    <property type="entry name" value="BREAST CANCER TYPE 2 SUSCEPTIBILITY PROTEIN"/>
    <property type="match status" value="1"/>
</dbReference>
<dbReference type="HOGENOM" id="CLU_004336_1_0_1"/>
<evidence type="ECO:0000313" key="6">
    <source>
        <dbReference type="Proteomes" id="UP000006038"/>
    </source>
</evidence>
<dbReference type="Pfam" id="PF00634">
    <property type="entry name" value="BRCA2"/>
    <property type="match status" value="4"/>
</dbReference>
<feature type="region of interest" description="Disordered" evidence="4">
    <location>
        <begin position="853"/>
        <end position="889"/>
    </location>
</feature>
<dbReference type="Gramene" id="OB01G13920.1">
    <property type="protein sequence ID" value="OB01G13920.1"/>
    <property type="gene ID" value="OB01G13920"/>
</dbReference>
<keyword evidence="6" id="KW-1185">Reference proteome</keyword>
<reference evidence="5" key="1">
    <citation type="journal article" date="2013" name="Nat. Commun.">
        <title>Whole-genome sequencing of Oryza brachyantha reveals mechanisms underlying Oryza genome evolution.</title>
        <authorList>
            <person name="Chen J."/>
            <person name="Huang Q."/>
            <person name="Gao D."/>
            <person name="Wang J."/>
            <person name="Lang Y."/>
            <person name="Liu T."/>
            <person name="Li B."/>
            <person name="Bai Z."/>
            <person name="Luis Goicoechea J."/>
            <person name="Liang C."/>
            <person name="Chen C."/>
            <person name="Zhang W."/>
            <person name="Sun S."/>
            <person name="Liao Y."/>
            <person name="Zhang X."/>
            <person name="Yang L."/>
            <person name="Song C."/>
            <person name="Wang M."/>
            <person name="Shi J."/>
            <person name="Liu G."/>
            <person name="Liu J."/>
            <person name="Zhou H."/>
            <person name="Zhou W."/>
            <person name="Yu Q."/>
            <person name="An N."/>
            <person name="Chen Y."/>
            <person name="Cai Q."/>
            <person name="Wang B."/>
            <person name="Liu B."/>
            <person name="Min J."/>
            <person name="Huang Y."/>
            <person name="Wu H."/>
            <person name="Li Z."/>
            <person name="Zhang Y."/>
            <person name="Yin Y."/>
            <person name="Song W."/>
            <person name="Jiang J."/>
            <person name="Jackson S.A."/>
            <person name="Wing R.A."/>
            <person name="Wang J."/>
            <person name="Chen M."/>
        </authorList>
    </citation>
    <scope>NUCLEOTIDE SEQUENCE [LARGE SCALE GENOMIC DNA]</scope>
    <source>
        <strain evidence="5">cv. IRGC 101232</strain>
    </source>
</reference>
<evidence type="ECO:0000256" key="4">
    <source>
        <dbReference type="SAM" id="MobiDB-lite"/>
    </source>
</evidence>
<dbReference type="GO" id="GO:0000724">
    <property type="term" value="P:double-strand break repair via homologous recombination"/>
    <property type="evidence" value="ECO:0007669"/>
    <property type="project" value="InterPro"/>
</dbReference>
<keyword evidence="2" id="KW-0227">DNA damage</keyword>
<feature type="region of interest" description="Disordered" evidence="4">
    <location>
        <begin position="20"/>
        <end position="49"/>
    </location>
</feature>
<proteinExistence type="predicted"/>
<evidence type="ECO:0000313" key="5">
    <source>
        <dbReference type="EnsemblPlants" id="OB01G13920.1"/>
    </source>
</evidence>
<dbReference type="EnsemblPlants" id="OB01G13920.1">
    <property type="protein sequence ID" value="OB01G13920.1"/>
    <property type="gene ID" value="OB01G13920"/>
</dbReference>
<dbReference type="eggNOG" id="KOG4751">
    <property type="taxonomic scope" value="Eukaryota"/>
</dbReference>
<evidence type="ECO:0000256" key="2">
    <source>
        <dbReference type="ARBA" id="ARBA00022763"/>
    </source>
</evidence>
<dbReference type="AlphaFoldDB" id="J3KWN6"/>
<dbReference type="GO" id="GO:0006355">
    <property type="term" value="P:regulation of DNA-templated transcription"/>
    <property type="evidence" value="ECO:0007669"/>
    <property type="project" value="TreeGrafter"/>
</dbReference>
<feature type="region of interest" description="Disordered" evidence="4">
    <location>
        <begin position="805"/>
        <end position="835"/>
    </location>
</feature>